<feature type="compositionally biased region" description="Basic and acidic residues" evidence="14">
    <location>
        <begin position="958"/>
        <end position="972"/>
    </location>
</feature>
<feature type="region of interest" description="Disordered" evidence="14">
    <location>
        <begin position="887"/>
        <end position="972"/>
    </location>
</feature>
<dbReference type="SUPFAM" id="SSF54928">
    <property type="entry name" value="RNA-binding domain, RBD"/>
    <property type="match status" value="2"/>
</dbReference>
<dbReference type="InterPro" id="IPR001279">
    <property type="entry name" value="Metallo-B-lactamas"/>
</dbReference>
<keyword evidence="9 12" id="KW-0648">Protein biosynthesis</keyword>
<keyword evidence="12" id="KW-0496">Mitochondrion</keyword>
<dbReference type="InterPro" id="IPR012947">
    <property type="entry name" value="tRNA_SAD"/>
</dbReference>
<dbReference type="PRINTS" id="PR00980">
    <property type="entry name" value="TRNASYNTHALA"/>
</dbReference>
<evidence type="ECO:0000256" key="2">
    <source>
        <dbReference type="ARBA" id="ARBA00022555"/>
    </source>
</evidence>
<dbReference type="FunFam" id="3.30.930.10:FF:000011">
    <property type="entry name" value="Alanine--tRNA ligase, cytoplasmic"/>
    <property type="match status" value="1"/>
</dbReference>
<proteinExistence type="inferred from homology"/>
<evidence type="ECO:0000313" key="17">
    <source>
        <dbReference type="Proteomes" id="UP000186817"/>
    </source>
</evidence>
<feature type="compositionally biased region" description="Basic and acidic residues" evidence="14">
    <location>
        <begin position="2190"/>
        <end position="2205"/>
    </location>
</feature>
<dbReference type="SUPFAM" id="SSF101353">
    <property type="entry name" value="Putative anticodon-binding domain of alanyl-tRNA synthetase (AlaRS)"/>
    <property type="match status" value="1"/>
</dbReference>
<dbReference type="InterPro" id="IPR050058">
    <property type="entry name" value="Ala-tRNA_ligase"/>
</dbReference>
<dbReference type="SUPFAM" id="SSF50447">
    <property type="entry name" value="Translation proteins"/>
    <property type="match status" value="1"/>
</dbReference>
<feature type="domain" description="Alanyl-transfer RNA synthetases family profile" evidence="15">
    <location>
        <begin position="82"/>
        <end position="846"/>
    </location>
</feature>
<feature type="binding site" evidence="12">
    <location>
        <position position="807"/>
    </location>
    <ligand>
        <name>Zn(2+)</name>
        <dbReference type="ChEBI" id="CHEBI:29105"/>
    </ligand>
</feature>
<dbReference type="InterPro" id="IPR044528">
    <property type="entry name" value="POD-like_MBL-fold"/>
</dbReference>
<dbReference type="SUPFAM" id="SSF55186">
    <property type="entry name" value="ThrRS/AlaRS common domain"/>
    <property type="match status" value="1"/>
</dbReference>
<evidence type="ECO:0000256" key="6">
    <source>
        <dbReference type="ARBA" id="ARBA00022833"/>
    </source>
</evidence>
<dbReference type="Gene3D" id="3.60.15.10">
    <property type="entry name" value="Ribonuclease Z/Hydroxyacylglutathione hydrolase-like"/>
    <property type="match status" value="1"/>
</dbReference>
<dbReference type="CDD" id="cd00673">
    <property type="entry name" value="AlaRS_core"/>
    <property type="match status" value="1"/>
</dbReference>
<evidence type="ECO:0000256" key="12">
    <source>
        <dbReference type="HAMAP-Rule" id="MF_03133"/>
    </source>
</evidence>
<dbReference type="Gene3D" id="3.30.70.330">
    <property type="match status" value="1"/>
</dbReference>
<dbReference type="PANTHER" id="PTHR11777:SF9">
    <property type="entry name" value="ALANINE--TRNA LIGASE, CYTOPLASMIC"/>
    <property type="match status" value="1"/>
</dbReference>
<dbReference type="InterPro" id="IPR018165">
    <property type="entry name" value="Ala-tRNA-synth_IIc_core"/>
</dbReference>
<dbReference type="GO" id="GO:0006749">
    <property type="term" value="P:glutathione metabolic process"/>
    <property type="evidence" value="ECO:0007669"/>
    <property type="project" value="InterPro"/>
</dbReference>
<keyword evidence="10 12" id="KW-0030">Aminoacyl-tRNA synthetase</keyword>
<dbReference type="OrthoDB" id="2423964at2759"/>
<dbReference type="InterPro" id="IPR045864">
    <property type="entry name" value="aa-tRNA-synth_II/BPL/LPL"/>
</dbReference>
<evidence type="ECO:0000256" key="11">
    <source>
        <dbReference type="ARBA" id="ARBA00048300"/>
    </source>
</evidence>
<dbReference type="NCBIfam" id="TIGR00344">
    <property type="entry name" value="alaS"/>
    <property type="match status" value="1"/>
</dbReference>
<comment type="similarity">
    <text evidence="1">Belongs to the class-II aminoacyl-tRNA synthetase family. Alax-L subfamily.</text>
</comment>
<dbReference type="CDD" id="cd07724">
    <property type="entry name" value="POD-like_MBL-fold"/>
    <property type="match status" value="1"/>
</dbReference>
<dbReference type="SMART" id="SM00863">
    <property type="entry name" value="tRNA_SAD"/>
    <property type="match status" value="1"/>
</dbReference>
<dbReference type="GO" id="GO:0002161">
    <property type="term" value="F:aminoacyl-tRNA deacylase activity"/>
    <property type="evidence" value="ECO:0007669"/>
    <property type="project" value="TreeGrafter"/>
</dbReference>
<keyword evidence="7 12" id="KW-0067">ATP-binding</keyword>
<dbReference type="Gene3D" id="2.120.10.80">
    <property type="entry name" value="Kelch-type beta propeller"/>
    <property type="match status" value="2"/>
</dbReference>
<evidence type="ECO:0000256" key="4">
    <source>
        <dbReference type="ARBA" id="ARBA00022723"/>
    </source>
</evidence>
<dbReference type="Gene3D" id="3.30.930.10">
    <property type="entry name" value="Bira Bifunctional Protein, Domain 2"/>
    <property type="match status" value="1"/>
</dbReference>
<feature type="binding site" evidence="12">
    <location>
        <position position="685"/>
    </location>
    <ligand>
        <name>Zn(2+)</name>
        <dbReference type="ChEBI" id="CHEBI:29105"/>
    </ligand>
</feature>
<dbReference type="Pfam" id="PF02272">
    <property type="entry name" value="DHHA1"/>
    <property type="match status" value="1"/>
</dbReference>
<dbReference type="GO" id="GO:0005524">
    <property type="term" value="F:ATP binding"/>
    <property type="evidence" value="ECO:0007669"/>
    <property type="project" value="UniProtKB-UniRule"/>
</dbReference>
<dbReference type="InterPro" id="IPR002318">
    <property type="entry name" value="Ala-tRNA-lgiase_IIc"/>
</dbReference>
<dbReference type="PANTHER" id="PTHR11777">
    <property type="entry name" value="ALANYL-TRNA SYNTHETASE"/>
    <property type="match status" value="1"/>
</dbReference>
<feature type="compositionally biased region" description="Basic and acidic residues" evidence="14">
    <location>
        <begin position="887"/>
        <end position="897"/>
    </location>
</feature>
<dbReference type="InterPro" id="IPR015915">
    <property type="entry name" value="Kelch-typ_b-propeller"/>
</dbReference>
<evidence type="ECO:0000256" key="3">
    <source>
        <dbReference type="ARBA" id="ARBA00022598"/>
    </source>
</evidence>
<evidence type="ECO:0000256" key="9">
    <source>
        <dbReference type="ARBA" id="ARBA00022917"/>
    </source>
</evidence>
<evidence type="ECO:0000256" key="14">
    <source>
        <dbReference type="SAM" id="MobiDB-lite"/>
    </source>
</evidence>
<feature type="binding site" evidence="12">
    <location>
        <position position="803"/>
    </location>
    <ligand>
        <name>Zn(2+)</name>
        <dbReference type="ChEBI" id="CHEBI:29105"/>
    </ligand>
</feature>
<dbReference type="Gene3D" id="3.10.310.40">
    <property type="match status" value="1"/>
</dbReference>
<dbReference type="Gene3D" id="2.40.30.130">
    <property type="match status" value="1"/>
</dbReference>
<evidence type="ECO:0000259" key="15">
    <source>
        <dbReference type="PROSITE" id="PS50860"/>
    </source>
</evidence>
<dbReference type="GO" id="GO:0000049">
    <property type="term" value="F:tRNA binding"/>
    <property type="evidence" value="ECO:0007669"/>
    <property type="project" value="UniProtKB-KW"/>
</dbReference>
<comment type="domain">
    <text evidence="12">Consists of three domains; the N-terminal catalytic domain, the editing domain and the C-terminal C-Ala domain. The editing domain removes incorrectly charged amino acids, while the C-Ala domain, along with tRNA(Ala), serves as a bridge to cooperatively bring together the editing and aminoacylation centers thus stimulating deacylation of misacylated tRNAs.</text>
</comment>
<keyword evidence="3 12" id="KW-0436">Ligase</keyword>
<evidence type="ECO:0000256" key="7">
    <source>
        <dbReference type="ARBA" id="ARBA00022840"/>
    </source>
</evidence>
<feature type="coiled-coil region" evidence="13">
    <location>
        <begin position="840"/>
        <end position="867"/>
    </location>
</feature>
<comment type="subunit">
    <text evidence="12">Monomer.</text>
</comment>
<dbReference type="InterPro" id="IPR003156">
    <property type="entry name" value="DHHA1_dom"/>
</dbReference>
<dbReference type="GO" id="GO:0008270">
    <property type="term" value="F:zinc ion binding"/>
    <property type="evidence" value="ECO:0007669"/>
    <property type="project" value="UniProtKB-UniRule"/>
</dbReference>
<reference evidence="16 17" key="1">
    <citation type="submission" date="2016-02" db="EMBL/GenBank/DDBJ databases">
        <title>Genome analysis of coral dinoflagellate symbionts highlights evolutionary adaptations to a symbiotic lifestyle.</title>
        <authorList>
            <person name="Aranda M."/>
            <person name="Li Y."/>
            <person name="Liew Y.J."/>
            <person name="Baumgarten S."/>
            <person name="Simakov O."/>
            <person name="Wilson M."/>
            <person name="Piel J."/>
            <person name="Ashoor H."/>
            <person name="Bougouffa S."/>
            <person name="Bajic V.B."/>
            <person name="Ryu T."/>
            <person name="Ravasi T."/>
            <person name="Bayer T."/>
            <person name="Micklem G."/>
            <person name="Kim H."/>
            <person name="Bhak J."/>
            <person name="Lajeunesse T.C."/>
            <person name="Voolstra C.R."/>
        </authorList>
    </citation>
    <scope>NUCLEOTIDE SEQUENCE [LARGE SCALE GENOMIC DNA]</scope>
    <source>
        <strain evidence="16 17">CCMP2467</strain>
    </source>
</reference>
<keyword evidence="17" id="KW-1185">Reference proteome</keyword>
<keyword evidence="12" id="KW-0963">Cytoplasm</keyword>
<dbReference type="Pfam" id="PF00753">
    <property type="entry name" value="Lactamase_B"/>
    <property type="match status" value="1"/>
</dbReference>
<dbReference type="GO" id="GO:0004813">
    <property type="term" value="F:alanine-tRNA ligase activity"/>
    <property type="evidence" value="ECO:0007669"/>
    <property type="project" value="UniProtKB-UniRule"/>
</dbReference>
<dbReference type="GO" id="GO:0070143">
    <property type="term" value="P:mitochondrial alanyl-tRNA aminoacylation"/>
    <property type="evidence" value="ECO:0007669"/>
    <property type="project" value="UniProtKB-UniRule"/>
</dbReference>
<dbReference type="InterPro" id="IPR023033">
    <property type="entry name" value="Ala_tRNA_ligase_euk/bac"/>
</dbReference>
<dbReference type="Proteomes" id="UP000186817">
    <property type="component" value="Unassembled WGS sequence"/>
</dbReference>
<dbReference type="FunFam" id="2.40.30.130:FF:000004">
    <property type="entry name" value="Alanine--tRNA ligase"/>
    <property type="match status" value="1"/>
</dbReference>
<name>A0A1Q9CB73_SYMMI</name>
<gene>
    <name evidence="16" type="primary">ALATS</name>
    <name evidence="16" type="ORF">AK812_SmicGene39448</name>
</gene>
<keyword evidence="4 12" id="KW-0479">Metal-binding</keyword>
<sequence>MRPVGLATLRRCPFAARSRLGESRLLAPAVPESKEAKLRRPRGRWLCSAALGASAVRGLRRRHRRQTAYVGVARRASSLDVWTGDKVREAYIKFFAEKKEHDFIASSPVVPLNDPTLLFANAGMNQFKPIFLGQLEPNSPLQGVSRAVNSQKCIRAGGKHNDLDDVGKDVYHHTFFEMLGNWSFGDYFKEEAIDWAWELLTEVYGLDPNRLYASYFCGDEELGLPADVEAKEMWEKRLPPERVLPFDRKDNFWEMGATGPCGPCSELHYDRVGGRDAAALVNADDPDVIEIWNLVFMQFYREDDGTLSELPSRHIDTGMGLERVTSVLQDKRSNYDTDIFGPLLDALHDLVGGDPYQGRVGEEDEGMRDTAYRIIVDHARTLTLAVADGAMPSSEGRGYVLRRILRRAVRYGRSKLQAPPGFFSKLVPKVAACLGVAFPELNDGATRVESVLREEEAAFDRTVDRGMQFFEALRDELAAEGKSTVPGDQAFLLYDTHGFPLDLTEQMAQEANFTVDIAGFEAAMEKQKERSREALREQQAQKQGLRPLELVAEQTAWLSDRKIPITDDELKYTWNIHPTAKILAIYTEEGFVDNTADIKDDGASIGLVLDKTPFYAEAGGQVNDLGTLTKEDGAELNVKVVQAFAGYVLHTGPFPTAALSVGDEVACQVDYAHRSRIAPNHTMTHVLNWALREVLGDGIDQRGSLVTAERLRFDFSYEASSGVSVKDLQLVETKVREVVDASLPVDTKTVALADAQAITGLRAMAGESYPDPVRVVTVGSAGLDAMLEKPGDNKWLSQSVEFCGGTHISSTSEAKSFALLDERGISKGVRRIIAATGEAAEIAIKEAERLDSEVAKLETSKASEEDVLIQLSRRVDDSELPAAPKAALRDRLGELRKQCPPMVRPSCRPDLEPRRPRPPPTPPPQSKARSRSPRSDRDKGSWQIAVPRDTPKSSWSREASEPAKDDRSWWPEEKEKTWTKWSSYSKEEDEKWTDSSSWNWSEGWSEKSDKGWWRNSKNKHGWRQEKDKADNFELFSQAYISDIPVEFDEHHLNKMHKECGIAEADYPVSVKFLPSKDSTGETCACIARYRSKATMEDVIMRMNGQNLKTRSGKLKRVGVSAAKPARWMVKEGLVAAEKDENSTPRKVSVQNVPVHYTAADILQIHKSAGFEVKELPNVLFHDPKQEGDEICAVTCKYSDVTHAQRAMQKMRGLPVMTASGKEARLRPILVDQNSPSVPEEKTEKLPAPLAKPAAAQLQLSWLPRQQDPHPGLAYFCQTWDLDSATKAWLAYLHQDVQQELILEYDDSTRMEPAISEDHVDMIPSTEVLLVNVPRGVAEEALKTLLERFGTVRAARRLPSGVRAVVTMSNIEEATMAVEDLTFRIPEGWPGNLLACFHHERAPMPPSEIPEGQMLFGVVKAWNPMVSAGVISLLGIGPDIPVPLSSLSDSHHLTPGNAVLFRVGEGPEGAGLVVKRCLGQPETVRLHRARCASTGFVVREYARSLQQKLKLGSSDICMLLHYNRKSGLRLFIVRAGSGRGATMQLRLKKQQKKKKKGKVSKEEQAAFLAKLRQAIDTAQDAGADFCVATFDGSGVDGKMLRDLAAEPDMQSVAVLVLNQPSDGAVDCLAAVPSSLQASKPAGAWVQASLAAIGGKGGGKPAFAQGAARGTDADALSTAREAAEAFWACMPRRPIFDKADSLLLHIIALQKLHVIDSDILLMGGVGEPGLLNDVWRWTPRKCTLLEDMQPLEAARFGLECSYKCTSSPIYGQWAQLLDAPWAPRSEPGAVWTASGVILAGGRSSLGYENDVWQFDESSRSLVIPRVEDDEIEHVRPDVTVFYEEETHTVSAVVRDPSSRKVAVIDTVMGFDFSSGNTCTKHADTIIDFIKKHELEVEWLLETHAHADHLSAAPYIQGKLGGKIPIAIGENIRLVQATFAGVFDLGPSFKADGSQFDKLFKDGETFKIGGMTATVLHTPGHTPACVCYYIGDTVFTGDTLFMPDYGTARCDFPGGCSKTLYKSIQKILALPADTRVFVGHDYLPKGARSEFAWETTIGEQRRNNVHIGAGKTEDDFCSMRDGRDAQLAVPKLLIPSVQLNIRYGQRPVSPGFCPGTAMLKVFICGDTLLGRVWQHSGDFCSVQWQGTWTQLTPQAAWFPRHGHRLVGFVTPGSADVDTVLLVGGFGGEPDSGEVIRGKEPDPADRPNPRNDIWCGNKDLSNWGKWTQIAPTAPFSARAQFAAVIAPTISDFSFVLFGGYDDNARLVVDQWQWTGENTTFRCEVQESTATEY</sequence>
<dbReference type="SMART" id="SM00849">
    <property type="entry name" value="Lactamase_B"/>
    <property type="match status" value="1"/>
</dbReference>
<keyword evidence="6 12" id="KW-0862">Zinc</keyword>
<dbReference type="GO" id="GO:0005739">
    <property type="term" value="C:mitochondrion"/>
    <property type="evidence" value="ECO:0007669"/>
    <property type="project" value="UniProtKB-SubCell"/>
</dbReference>
<dbReference type="SUPFAM" id="SSF56281">
    <property type="entry name" value="Metallo-hydrolase/oxidoreductase"/>
    <property type="match status" value="1"/>
</dbReference>
<dbReference type="InterPro" id="IPR018163">
    <property type="entry name" value="Thr/Ala-tRNA-synth_IIc_edit"/>
</dbReference>
<comment type="catalytic activity">
    <reaction evidence="11 12">
        <text>tRNA(Ala) + L-alanine + ATP = L-alanyl-tRNA(Ala) + AMP + diphosphate</text>
        <dbReference type="Rhea" id="RHEA:12540"/>
        <dbReference type="Rhea" id="RHEA-COMP:9657"/>
        <dbReference type="Rhea" id="RHEA-COMP:9923"/>
        <dbReference type="ChEBI" id="CHEBI:30616"/>
        <dbReference type="ChEBI" id="CHEBI:33019"/>
        <dbReference type="ChEBI" id="CHEBI:57972"/>
        <dbReference type="ChEBI" id="CHEBI:78442"/>
        <dbReference type="ChEBI" id="CHEBI:78497"/>
        <dbReference type="ChEBI" id="CHEBI:456215"/>
        <dbReference type="EC" id="6.1.1.7"/>
    </reaction>
</comment>
<feature type="binding site" evidence="12">
    <location>
        <position position="681"/>
    </location>
    <ligand>
        <name>Zn(2+)</name>
        <dbReference type="ChEBI" id="CHEBI:29105"/>
    </ligand>
</feature>
<evidence type="ECO:0000256" key="8">
    <source>
        <dbReference type="ARBA" id="ARBA00022884"/>
    </source>
</evidence>
<comment type="function">
    <text evidence="12">Catalyzes the attachment of alanine to tRNA(Ala) in a two-step reaction: alanine is first activated by ATP to form Ala-AMP and then transferred to the acceptor end of tRNA(Ala). Also edits incorrectly charged tRNA(Ala) via its editing domain.</text>
</comment>
<dbReference type="EMBL" id="LSRX01001408">
    <property type="protein sequence ID" value="OLP80168.1"/>
    <property type="molecule type" value="Genomic_DNA"/>
</dbReference>
<protein>
    <recommendedName>
        <fullName evidence="12">Alanine--tRNA ligase</fullName>
        <ecNumber evidence="12">6.1.1.7</ecNumber>
    </recommendedName>
    <alternativeName>
        <fullName evidence="12">Alanyl-tRNA synthetase</fullName>
        <shortName evidence="12">AlaRS</shortName>
    </alternativeName>
</protein>
<dbReference type="HAMAP" id="MF_00036_B">
    <property type="entry name" value="Ala_tRNA_synth_B"/>
    <property type="match status" value="1"/>
</dbReference>
<dbReference type="InterPro" id="IPR018162">
    <property type="entry name" value="Ala-tRNA-ligase_IIc_anticod-bd"/>
</dbReference>
<dbReference type="InterPro" id="IPR009000">
    <property type="entry name" value="Transl_B-barrel_sf"/>
</dbReference>
<evidence type="ECO:0000256" key="5">
    <source>
        <dbReference type="ARBA" id="ARBA00022741"/>
    </source>
</evidence>
<dbReference type="Gene3D" id="3.30.980.10">
    <property type="entry name" value="Threonyl-trna Synthetase, Chain A, domain 2"/>
    <property type="match status" value="1"/>
</dbReference>
<dbReference type="InterPro" id="IPR012677">
    <property type="entry name" value="Nucleotide-bd_a/b_plait_sf"/>
</dbReference>
<dbReference type="EC" id="6.1.1.7" evidence="12"/>
<dbReference type="GO" id="GO:0050313">
    <property type="term" value="F:sulfur dioxygenase activity"/>
    <property type="evidence" value="ECO:0007669"/>
    <property type="project" value="InterPro"/>
</dbReference>
<dbReference type="InterPro" id="IPR018164">
    <property type="entry name" value="Ala-tRNA-synth_IIc_N"/>
</dbReference>
<accession>A0A1Q9CB73</accession>
<dbReference type="InterPro" id="IPR036866">
    <property type="entry name" value="RibonucZ/Hydroxyglut_hydro"/>
</dbReference>
<organism evidence="16 17">
    <name type="scientific">Symbiodinium microadriaticum</name>
    <name type="common">Dinoflagellate</name>
    <name type="synonym">Zooxanthella microadriatica</name>
    <dbReference type="NCBI Taxonomy" id="2951"/>
    <lineage>
        <taxon>Eukaryota</taxon>
        <taxon>Sar</taxon>
        <taxon>Alveolata</taxon>
        <taxon>Dinophyceae</taxon>
        <taxon>Suessiales</taxon>
        <taxon>Symbiodiniaceae</taxon>
        <taxon>Symbiodinium</taxon>
    </lineage>
</organism>
<evidence type="ECO:0000256" key="10">
    <source>
        <dbReference type="ARBA" id="ARBA00023146"/>
    </source>
</evidence>
<evidence type="ECO:0000256" key="13">
    <source>
        <dbReference type="SAM" id="Coils"/>
    </source>
</evidence>
<dbReference type="SUPFAM" id="SSF55681">
    <property type="entry name" value="Class II aaRS and biotin synthetases"/>
    <property type="match status" value="1"/>
</dbReference>
<keyword evidence="13" id="KW-0175">Coiled coil</keyword>
<keyword evidence="8 12" id="KW-0694">RNA-binding</keyword>
<dbReference type="FunFam" id="3.30.980.10:FF:000004">
    <property type="entry name" value="Alanine--tRNA ligase, cytoplasmic"/>
    <property type="match status" value="1"/>
</dbReference>
<comment type="caution">
    <text evidence="16">The sequence shown here is derived from an EMBL/GenBank/DDBJ whole genome shotgun (WGS) entry which is preliminary data.</text>
</comment>
<comment type="cofactor">
    <cofactor evidence="12">
        <name>Zn(2+)</name>
        <dbReference type="ChEBI" id="CHEBI:29105"/>
    </cofactor>
    <text evidence="12">Binds 1 zinc ion per subunit.</text>
</comment>
<feature type="region of interest" description="Disordered" evidence="14">
    <location>
        <begin position="2188"/>
        <end position="2207"/>
    </location>
</feature>
<evidence type="ECO:0000256" key="1">
    <source>
        <dbReference type="ARBA" id="ARBA00008429"/>
    </source>
</evidence>
<dbReference type="InterPro" id="IPR035979">
    <property type="entry name" value="RBD_domain_sf"/>
</dbReference>
<evidence type="ECO:0000313" key="16">
    <source>
        <dbReference type="EMBL" id="OLP80168.1"/>
    </source>
</evidence>
<keyword evidence="5 12" id="KW-0547">Nucleotide-binding</keyword>
<dbReference type="SUPFAM" id="SSF117281">
    <property type="entry name" value="Kelch motif"/>
    <property type="match status" value="1"/>
</dbReference>
<comment type="subcellular location">
    <subcellularLocation>
        <location evidence="12">Mitochondrion</location>
    </subcellularLocation>
    <subcellularLocation>
        <location evidence="12">Cytoplasm</location>
    </subcellularLocation>
</comment>
<keyword evidence="2 12" id="KW-0820">tRNA-binding</keyword>
<dbReference type="Pfam" id="PF01411">
    <property type="entry name" value="tRNA-synt_2c"/>
    <property type="match status" value="1"/>
</dbReference>
<dbReference type="Pfam" id="PF07973">
    <property type="entry name" value="tRNA_SAD"/>
    <property type="match status" value="1"/>
</dbReference>
<dbReference type="PROSITE" id="PS50860">
    <property type="entry name" value="AA_TRNA_LIGASE_II_ALA"/>
    <property type="match status" value="1"/>
</dbReference>